<evidence type="ECO:0000256" key="1">
    <source>
        <dbReference type="SAM" id="MobiDB-lite"/>
    </source>
</evidence>
<proteinExistence type="predicted"/>
<organism evidence="2 3">
    <name type="scientific">Stigmatella ashevillensis</name>
    <dbReference type="NCBI Taxonomy" id="2995309"/>
    <lineage>
        <taxon>Bacteria</taxon>
        <taxon>Pseudomonadati</taxon>
        <taxon>Myxococcota</taxon>
        <taxon>Myxococcia</taxon>
        <taxon>Myxococcales</taxon>
        <taxon>Cystobacterineae</taxon>
        <taxon>Archangiaceae</taxon>
        <taxon>Stigmatella</taxon>
    </lineage>
</organism>
<sequence length="91" mass="10722">MALERLARMEDGRIAYRMKRPLPDGTTHLLFTGLLAYWEYRGLRRNLNVPNRRIRSADRKCGPSREGSPWPLLPPWWGTTPRTRRNAFTKT</sequence>
<accession>A0ABT5D5L9</accession>
<protein>
    <recommendedName>
        <fullName evidence="4">Transposase</fullName>
    </recommendedName>
</protein>
<feature type="region of interest" description="Disordered" evidence="1">
    <location>
        <begin position="72"/>
        <end position="91"/>
    </location>
</feature>
<reference evidence="2 3" key="1">
    <citation type="submission" date="2022-11" db="EMBL/GenBank/DDBJ databases">
        <title>Minimal conservation of predation-associated metabolite biosynthetic gene clusters underscores biosynthetic potential of Myxococcota including descriptions for ten novel species: Archangium lansinium sp. nov., Myxococcus landrumus sp. nov., Nannocystis bai.</title>
        <authorList>
            <person name="Ahearne A."/>
            <person name="Stevens C."/>
            <person name="Dowd S."/>
        </authorList>
    </citation>
    <scope>NUCLEOTIDE SEQUENCE [LARGE SCALE GENOMIC DNA]</scope>
    <source>
        <strain evidence="2 3">NCWAL01</strain>
    </source>
</reference>
<keyword evidence="3" id="KW-1185">Reference proteome</keyword>
<dbReference type="Proteomes" id="UP001221838">
    <property type="component" value="Unassembled WGS sequence"/>
</dbReference>
<evidence type="ECO:0008006" key="4">
    <source>
        <dbReference type="Google" id="ProtNLM"/>
    </source>
</evidence>
<dbReference type="EMBL" id="JAQNDM010000002">
    <property type="protein sequence ID" value="MDC0707536.1"/>
    <property type="molecule type" value="Genomic_DNA"/>
</dbReference>
<gene>
    <name evidence="2" type="ORF">POL68_03555</name>
</gene>
<feature type="compositionally biased region" description="Basic residues" evidence="1">
    <location>
        <begin position="82"/>
        <end position="91"/>
    </location>
</feature>
<comment type="caution">
    <text evidence="2">The sequence shown here is derived from an EMBL/GenBank/DDBJ whole genome shotgun (WGS) entry which is preliminary data.</text>
</comment>
<evidence type="ECO:0000313" key="3">
    <source>
        <dbReference type="Proteomes" id="UP001221838"/>
    </source>
</evidence>
<name>A0ABT5D5L9_9BACT</name>
<evidence type="ECO:0000313" key="2">
    <source>
        <dbReference type="EMBL" id="MDC0707536.1"/>
    </source>
</evidence>